<keyword evidence="4" id="KW-1185">Reference proteome</keyword>
<dbReference type="AlphaFoldDB" id="A0A9P6MSG5"/>
<comment type="caution">
    <text evidence="3">The sequence shown here is derived from an EMBL/GenBank/DDBJ whole genome shotgun (WGS) entry which is preliminary data.</text>
</comment>
<feature type="compositionally biased region" description="Basic and acidic residues" evidence="1">
    <location>
        <begin position="464"/>
        <end position="479"/>
    </location>
</feature>
<reference evidence="3" key="1">
    <citation type="journal article" date="2020" name="Fungal Divers.">
        <title>Resolving the Mortierellaceae phylogeny through synthesis of multi-gene phylogenetics and phylogenomics.</title>
        <authorList>
            <person name="Vandepol N."/>
            <person name="Liber J."/>
            <person name="Desiro A."/>
            <person name="Na H."/>
            <person name="Kennedy M."/>
            <person name="Barry K."/>
            <person name="Grigoriev I.V."/>
            <person name="Miller A.N."/>
            <person name="O'Donnell K."/>
            <person name="Stajich J.E."/>
            <person name="Bonito G."/>
        </authorList>
    </citation>
    <scope>NUCLEOTIDE SEQUENCE</scope>
    <source>
        <strain evidence="3">NRRL 2769</strain>
    </source>
</reference>
<sequence>MAAVHALDCGTRVDIVGRPGPDYFAQLRQFLRRNFKAYVLIGSVHYLVNRRGIFAWPSIILGLLATQQYLRYKGVQHSLFKLVFVTIFIGPRWAVWLVQVSIQQQLFLHELLQPYLARVQFKVWEEKAWWAEHELELQGFAFGVWIVCSIPVIGVAAIPVMFPAVAFLLSRSCGLMENSGNGVSGDIIEKRTPGIKAVALNKSKAVAGNWNSTRVETFVQNLTLKTNKPVQHLEVTAVYHDVDDGVEGAVSGDQALAEKELSIAKKTELYLARQRQEKQREQNRAIYEYMAERQANAPLPRVAPIASTTFNGTTTQALGVALASAPTLTPSTPVAINETAAQESPASSEYVEATRLNDLTSYNFSDRKTLETAPSAPPEPSFIPPLISDDIQGWTNYLSENDVYRVESATDDSLPISSANPTVDSVDSAFLDVEQETQKRIKVQEIGIQEDANRQREGANQQPEEARRQQEARQQRGEA</sequence>
<evidence type="ECO:0000313" key="4">
    <source>
        <dbReference type="Proteomes" id="UP000703661"/>
    </source>
</evidence>
<feature type="transmembrane region" description="Helical" evidence="2">
    <location>
        <begin position="142"/>
        <end position="169"/>
    </location>
</feature>
<accession>A0A9P6MSG5</accession>
<evidence type="ECO:0000313" key="3">
    <source>
        <dbReference type="EMBL" id="KAG0010895.1"/>
    </source>
</evidence>
<evidence type="ECO:0000256" key="2">
    <source>
        <dbReference type="SAM" id="Phobius"/>
    </source>
</evidence>
<dbReference type="EMBL" id="JAAAID010001247">
    <property type="protein sequence ID" value="KAG0010895.1"/>
    <property type="molecule type" value="Genomic_DNA"/>
</dbReference>
<keyword evidence="2" id="KW-0472">Membrane</keyword>
<protein>
    <submittedName>
        <fullName evidence="3">Uncharacterized protein</fullName>
    </submittedName>
</protein>
<gene>
    <name evidence="3" type="ORF">BGZ80_001106</name>
</gene>
<feature type="region of interest" description="Disordered" evidence="1">
    <location>
        <begin position="443"/>
        <end position="479"/>
    </location>
</feature>
<feature type="non-terminal residue" evidence="3">
    <location>
        <position position="479"/>
    </location>
</feature>
<name>A0A9P6MSG5_9FUNG</name>
<dbReference type="Proteomes" id="UP000703661">
    <property type="component" value="Unassembled WGS sequence"/>
</dbReference>
<keyword evidence="2" id="KW-0812">Transmembrane</keyword>
<keyword evidence="2" id="KW-1133">Transmembrane helix</keyword>
<proteinExistence type="predicted"/>
<evidence type="ECO:0000256" key="1">
    <source>
        <dbReference type="SAM" id="MobiDB-lite"/>
    </source>
</evidence>
<organism evidence="3 4">
    <name type="scientific">Entomortierella chlamydospora</name>
    <dbReference type="NCBI Taxonomy" id="101097"/>
    <lineage>
        <taxon>Eukaryota</taxon>
        <taxon>Fungi</taxon>
        <taxon>Fungi incertae sedis</taxon>
        <taxon>Mucoromycota</taxon>
        <taxon>Mortierellomycotina</taxon>
        <taxon>Mortierellomycetes</taxon>
        <taxon>Mortierellales</taxon>
        <taxon>Mortierellaceae</taxon>
        <taxon>Entomortierella</taxon>
    </lineage>
</organism>